<dbReference type="AlphaFoldDB" id="X1HHX6"/>
<dbReference type="InterPro" id="IPR011051">
    <property type="entry name" value="RmlC_Cupin_sf"/>
</dbReference>
<gene>
    <name evidence="2" type="ORF">S03H2_41320</name>
</gene>
<organism evidence="2">
    <name type="scientific">marine sediment metagenome</name>
    <dbReference type="NCBI Taxonomy" id="412755"/>
    <lineage>
        <taxon>unclassified sequences</taxon>
        <taxon>metagenomes</taxon>
        <taxon>ecological metagenomes</taxon>
    </lineage>
</organism>
<name>X1HHX6_9ZZZZ</name>
<dbReference type="InterPro" id="IPR013096">
    <property type="entry name" value="Cupin_2"/>
</dbReference>
<protein>
    <recommendedName>
        <fullName evidence="1">Cupin type-2 domain-containing protein</fullName>
    </recommendedName>
</protein>
<evidence type="ECO:0000259" key="1">
    <source>
        <dbReference type="Pfam" id="PF07883"/>
    </source>
</evidence>
<dbReference type="Gene3D" id="2.60.120.10">
    <property type="entry name" value="Jelly Rolls"/>
    <property type="match status" value="1"/>
</dbReference>
<dbReference type="Pfam" id="PF07883">
    <property type="entry name" value="Cupin_2"/>
    <property type="match status" value="1"/>
</dbReference>
<accession>X1HHX6</accession>
<proteinExistence type="predicted"/>
<feature type="domain" description="Cupin type-2" evidence="1">
    <location>
        <begin position="23"/>
        <end position="91"/>
    </location>
</feature>
<dbReference type="EMBL" id="BARU01025659">
    <property type="protein sequence ID" value="GAH69052.1"/>
    <property type="molecule type" value="Genomic_DNA"/>
</dbReference>
<evidence type="ECO:0000313" key="2">
    <source>
        <dbReference type="EMBL" id="GAH69052.1"/>
    </source>
</evidence>
<dbReference type="SUPFAM" id="SSF51182">
    <property type="entry name" value="RmlC-like cupins"/>
    <property type="match status" value="1"/>
</dbReference>
<sequence length="114" mass="13354">MRQGKDWGYTTEFFRNAMVSAYHLEINKGGYCSEHIHEHKYNLFYVISGRLKITIWRENDVEDMTILTAGQISAIPPGFYHKFEGLEKTECIEVYQVLLIEPDIKRRTQGGPRK</sequence>
<reference evidence="2" key="1">
    <citation type="journal article" date="2014" name="Front. Microbiol.">
        <title>High frequency of phylogenetically diverse reductive dehalogenase-homologous genes in deep subseafloor sedimentary metagenomes.</title>
        <authorList>
            <person name="Kawai M."/>
            <person name="Futagami T."/>
            <person name="Toyoda A."/>
            <person name="Takaki Y."/>
            <person name="Nishi S."/>
            <person name="Hori S."/>
            <person name="Arai W."/>
            <person name="Tsubouchi T."/>
            <person name="Morono Y."/>
            <person name="Uchiyama I."/>
            <person name="Ito T."/>
            <person name="Fujiyama A."/>
            <person name="Inagaki F."/>
            <person name="Takami H."/>
        </authorList>
    </citation>
    <scope>NUCLEOTIDE SEQUENCE</scope>
    <source>
        <strain evidence="2">Expedition CK06-06</strain>
    </source>
</reference>
<dbReference type="InterPro" id="IPR014710">
    <property type="entry name" value="RmlC-like_jellyroll"/>
</dbReference>
<comment type="caution">
    <text evidence="2">The sequence shown here is derived from an EMBL/GenBank/DDBJ whole genome shotgun (WGS) entry which is preliminary data.</text>
</comment>